<dbReference type="RefSeq" id="WP_179270097.1">
    <property type="nucleotide sequence ID" value="NZ_CP058579.1"/>
</dbReference>
<evidence type="ECO:0000259" key="1">
    <source>
        <dbReference type="Pfam" id="PF07883"/>
    </source>
</evidence>
<proteinExistence type="predicted"/>
<dbReference type="EMBL" id="CP058579">
    <property type="protein sequence ID" value="QLG63513.1"/>
    <property type="molecule type" value="Genomic_DNA"/>
</dbReference>
<evidence type="ECO:0000313" key="2">
    <source>
        <dbReference type="EMBL" id="QLG63513.1"/>
    </source>
</evidence>
<dbReference type="KEGG" id="halu:HUG12_17985"/>
<dbReference type="InterPro" id="IPR013096">
    <property type="entry name" value="Cupin_2"/>
</dbReference>
<dbReference type="AlphaFoldDB" id="A0A7D5LCE9"/>
<reference evidence="2 3" key="1">
    <citation type="submission" date="2020-06" db="EMBL/GenBank/DDBJ databases">
        <title>NJ-3-1, isolated from saline soil.</title>
        <authorList>
            <person name="Cui H.L."/>
            <person name="Shi X."/>
        </authorList>
    </citation>
    <scope>NUCLEOTIDE SEQUENCE [LARGE SCALE GENOMIC DNA]</scope>
    <source>
        <strain evidence="2 3">NJ-3-1</strain>
    </source>
</reference>
<dbReference type="GeneID" id="96090661"/>
<feature type="domain" description="Cupin type-2" evidence="1">
    <location>
        <begin position="2"/>
        <end position="43"/>
    </location>
</feature>
<keyword evidence="3" id="KW-1185">Reference proteome</keyword>
<dbReference type="SUPFAM" id="SSF51182">
    <property type="entry name" value="RmlC-like cupins"/>
    <property type="match status" value="1"/>
</dbReference>
<accession>A0A7D5LCE9</accession>
<dbReference type="Gene3D" id="2.60.120.10">
    <property type="entry name" value="Jelly Rolls"/>
    <property type="match status" value="1"/>
</dbReference>
<organism evidence="2 3">
    <name type="scientific">Halorarum salinum</name>
    <dbReference type="NCBI Taxonomy" id="2743089"/>
    <lineage>
        <taxon>Archaea</taxon>
        <taxon>Methanobacteriati</taxon>
        <taxon>Methanobacteriota</taxon>
        <taxon>Stenosarchaea group</taxon>
        <taxon>Halobacteria</taxon>
        <taxon>Halobacteriales</taxon>
        <taxon>Haloferacaceae</taxon>
        <taxon>Halorarum</taxon>
    </lineage>
</organism>
<evidence type="ECO:0000313" key="3">
    <source>
        <dbReference type="Proteomes" id="UP000509626"/>
    </source>
</evidence>
<dbReference type="InterPro" id="IPR011051">
    <property type="entry name" value="RmlC_Cupin_sf"/>
</dbReference>
<dbReference type="InterPro" id="IPR014710">
    <property type="entry name" value="RmlC-like_jellyroll"/>
</dbReference>
<dbReference type="Proteomes" id="UP000509626">
    <property type="component" value="Chromosome"/>
</dbReference>
<protein>
    <submittedName>
        <fullName evidence="2">Cupin domain-containing protein</fullName>
    </submittedName>
</protein>
<name>A0A7D5LCE9_9EURY</name>
<sequence>MGYVVLGDAILEHGPCGRESVALGAGDFVHVPPRSVHRVVNSSRGEWGS</sequence>
<gene>
    <name evidence="2" type="ORF">HUG12_17985</name>
</gene>
<dbReference type="Pfam" id="PF07883">
    <property type="entry name" value="Cupin_2"/>
    <property type="match status" value="1"/>
</dbReference>